<protein>
    <submittedName>
        <fullName evidence="2">Uncharacterized protein</fullName>
    </submittedName>
</protein>
<dbReference type="InterPro" id="IPR017853">
    <property type="entry name" value="GH"/>
</dbReference>
<evidence type="ECO:0000313" key="2">
    <source>
        <dbReference type="EMBL" id="CAA9291326.1"/>
    </source>
</evidence>
<reference evidence="2" key="1">
    <citation type="submission" date="2020-02" db="EMBL/GenBank/DDBJ databases">
        <authorList>
            <person name="Meier V. D."/>
        </authorList>
    </citation>
    <scope>NUCLEOTIDE SEQUENCE</scope>
    <source>
        <strain evidence="2">AVDCRST_MAG63</strain>
    </source>
</reference>
<accession>A0A6J4JYZ3</accession>
<organism evidence="2">
    <name type="scientific">uncultured Armatimonadetes bacterium</name>
    <dbReference type="NCBI Taxonomy" id="157466"/>
    <lineage>
        <taxon>Bacteria</taxon>
        <taxon>Bacillati</taxon>
        <taxon>Armatimonadota</taxon>
        <taxon>environmental samples</taxon>
    </lineage>
</organism>
<dbReference type="AlphaFoldDB" id="A0A6J4JYZ3"/>
<evidence type="ECO:0000256" key="1">
    <source>
        <dbReference type="SAM" id="MobiDB-lite"/>
    </source>
</evidence>
<name>A0A6J4JYZ3_9BACT</name>
<feature type="region of interest" description="Disordered" evidence="1">
    <location>
        <begin position="667"/>
        <end position="690"/>
    </location>
</feature>
<sequence length="690" mass="76292">MLPIVRRPSARALAGAAPTFQSLMDPSVFPEAQHGMRVESARRAGGRLEVVTTGARFTIDLPRGDVTCSQRIGHARPVARLRLGRALSGAALTHQGPGFARATFSAPRATLRVNGDSLLMLQAGEPLTVSIDRLILPAWNASYRANHLVADELGAFGLYCSEAGLDDQFDAFADTVARYRLPAGAVLWLGVCPPKPYDWPRSLKDNVVWHWSREAGYPDDDVLRSWKGQGDIVLLQSEVMLWKDWNLAFEPRRPEDFARVRRTLHGLGMRFIVYTSPYYFLKGTRLESRALNSFENFKGWPPGTPTGENIDLFMAAITRVMREYRPDGLYFDGQYHENPAALYALARRSRALLGEKGILEWHSTMALGEGQCYLPQADAYVDFILRGEGKQGSYASRDYLRFFVSGYNINNCIGVLCNNLGAGPTPELARGVLAANARFHTLARWLNSSGTREVLRKDYRARLTPGLRAEVERGIGAHQAQAVKALAGRRAEIDALAREPAWTRPALSVRFDAMPRGEQRVSKQNPDALRVEGGTLRIHAHAHTFAHLAVPVRVKAARGVVVRVRQGSDGGQAWGPGVLLRFANGAMARVSSRSDATLMADVPGVQLHGRPCPTGDWVWLRMRWGSRRGVVEQSTDGKRYERVWAFDHGGAYNGETKELLVGKLSWDGEPHDHSEPGPVGDCEIGEADVY</sequence>
<dbReference type="SUPFAM" id="SSF51445">
    <property type="entry name" value="(Trans)glycosidases"/>
    <property type="match status" value="1"/>
</dbReference>
<proteinExistence type="predicted"/>
<dbReference type="EMBL" id="CADCTO010000609">
    <property type="protein sequence ID" value="CAA9291326.1"/>
    <property type="molecule type" value="Genomic_DNA"/>
</dbReference>
<gene>
    <name evidence="2" type="ORF">AVDCRST_MAG63-4383</name>
</gene>